<reference evidence="3" key="1">
    <citation type="submission" date="2016-11" db="EMBL/GenBank/DDBJ databases">
        <authorList>
            <person name="Varghese N."/>
            <person name="Submissions S."/>
        </authorList>
    </citation>
    <scope>NUCLEOTIDE SEQUENCE [LARGE SCALE GENOMIC DNA]</scope>
    <source>
        <strain evidence="3">DSM 16219</strain>
    </source>
</reference>
<dbReference type="Proteomes" id="UP000183994">
    <property type="component" value="Unassembled WGS sequence"/>
</dbReference>
<organism evidence="2 3">
    <name type="scientific">Desulfatibacillum alkenivorans DSM 16219</name>
    <dbReference type="NCBI Taxonomy" id="1121393"/>
    <lineage>
        <taxon>Bacteria</taxon>
        <taxon>Pseudomonadati</taxon>
        <taxon>Thermodesulfobacteriota</taxon>
        <taxon>Desulfobacteria</taxon>
        <taxon>Desulfobacterales</taxon>
        <taxon>Desulfatibacillaceae</taxon>
        <taxon>Desulfatibacillum</taxon>
    </lineage>
</organism>
<accession>A0A1M6U505</accession>
<gene>
    <name evidence="2" type="ORF">SAMN02745216_03817</name>
</gene>
<dbReference type="RefSeq" id="WP_073477856.1">
    <property type="nucleotide sequence ID" value="NZ_FQZU01000029.1"/>
</dbReference>
<evidence type="ECO:0000313" key="3">
    <source>
        <dbReference type="Proteomes" id="UP000183994"/>
    </source>
</evidence>
<dbReference type="SUPFAM" id="SSF49785">
    <property type="entry name" value="Galactose-binding domain-like"/>
    <property type="match status" value="1"/>
</dbReference>
<dbReference type="Gene3D" id="2.60.120.260">
    <property type="entry name" value="Galactose-binding domain-like"/>
    <property type="match status" value="1"/>
</dbReference>
<keyword evidence="1" id="KW-0472">Membrane</keyword>
<protein>
    <submittedName>
        <fullName evidence="2">Uncharacterized protein</fullName>
    </submittedName>
</protein>
<evidence type="ECO:0000256" key="1">
    <source>
        <dbReference type="SAM" id="Phobius"/>
    </source>
</evidence>
<dbReference type="InterPro" id="IPR008979">
    <property type="entry name" value="Galactose-bd-like_sf"/>
</dbReference>
<name>A0A1M6U505_9BACT</name>
<sequence length="255" mass="29076">MSGIKHPDKVTNSTPHLGFVFGIILILVVGMIHFCPTKNEYSLGIDWNNGTIGTNVKPLPPSSPLERDQVSAENDMLTYATENGEKNIALYRPVSYWENSLYVQGEKIEQKENYLAYCIRSGKTPNNLTDGDLSTQAFPASYSYSYIVDLGKNYDIERIRIFWGKYGTDSRYITHWKVMCFDEPSVPSKSGEYFLDPERWLIIDKGHFPGSASTTIEASAKCRFLWLFAASLNEKESRFQDWIGIYELEVFGEEI</sequence>
<feature type="transmembrane region" description="Helical" evidence="1">
    <location>
        <begin position="16"/>
        <end position="35"/>
    </location>
</feature>
<keyword evidence="1" id="KW-0812">Transmembrane</keyword>
<proteinExistence type="predicted"/>
<evidence type="ECO:0000313" key="2">
    <source>
        <dbReference type="EMBL" id="SHK64221.1"/>
    </source>
</evidence>
<keyword evidence="3" id="KW-1185">Reference proteome</keyword>
<dbReference type="AlphaFoldDB" id="A0A1M6U505"/>
<dbReference type="EMBL" id="FQZU01000029">
    <property type="protein sequence ID" value="SHK64221.1"/>
    <property type="molecule type" value="Genomic_DNA"/>
</dbReference>
<keyword evidence="1" id="KW-1133">Transmembrane helix</keyword>